<keyword evidence="4" id="KW-0479">Metal-binding</keyword>
<dbReference type="SMART" id="SM00191">
    <property type="entry name" value="Int_alpha"/>
    <property type="match status" value="5"/>
</dbReference>
<proteinExistence type="inferred from homology"/>
<dbReference type="PROSITE" id="PS51470">
    <property type="entry name" value="FG_GAP"/>
    <property type="match status" value="3"/>
</dbReference>
<dbReference type="PROSITE" id="PS50234">
    <property type="entry name" value="VWFA"/>
    <property type="match status" value="1"/>
</dbReference>
<dbReference type="GO" id="GO:0008305">
    <property type="term" value="C:integrin complex"/>
    <property type="evidence" value="ECO:0007669"/>
    <property type="project" value="InterPro"/>
</dbReference>
<evidence type="ECO:0000313" key="19">
    <source>
        <dbReference type="Proteomes" id="UP000752171"/>
    </source>
</evidence>
<dbReference type="GO" id="GO:0007229">
    <property type="term" value="P:integrin-mediated signaling pathway"/>
    <property type="evidence" value="ECO:0007669"/>
    <property type="project" value="UniProtKB-KW"/>
</dbReference>
<feature type="chain" id="PRO_5035964267" evidence="16">
    <location>
        <begin position="20"/>
        <end position="1116"/>
    </location>
</feature>
<evidence type="ECO:0000256" key="4">
    <source>
        <dbReference type="ARBA" id="ARBA00022723"/>
    </source>
</evidence>
<keyword evidence="8 16" id="KW-0130">Cell adhesion</keyword>
<sequence>MEVLVLVVWAGWALSLSDGFNMDVTDPEIFSGSQEDFFGYQVLQYQSDSHKQILVSAPLTSNQSGAVYSCTVNTVNCTQLNRQDSEDARFFGMSLAASSTPSPVLTSCSPSVTRDCDGNSYLSGICYNFNSKLQTTSKNNIGVQECTKGSVNLVFLFDGSSSMKSSDFNLNKKFIWDIITQLQNSSIKFAAVQFSGDYRTVFTFKDYMEKTAKQKLDKEPHMKQLTNTHRAIDYVLVSHFNNVSSGADPDATKALVIITDGAPTDFDIQNVIKRCEDQRILRFVIGVGNLNLTKLKVFASDPKDKNTFMIQDYGGLDGLLFNLQNKIYTIEGTRRSGVLNRKRTKELSQSGFSAVYIEETLVLGAVGSNDWRGSLYEVLGSGTGAMEEEIKDPGMDNDLYMDSYLGYSVVGEQRGGVSLLFSGAPRANHTGRVIFFIKHKETWSVQTSITGEQVGSYFGASLCLLDVDVDGDADFLVIGAPQYYQAQPQSEGRMYVYRITDQMTLEEVQKVSENVLGQFAASVTSVADLNGDELQDVAVGAPLEDDGRGAVYIYLGNQSQGVRPKYSQRILARTISEVLKQFGVAIDGSMDLNEDRLTDLVVGARGTMILLKARPVLSVSAQLSYSPSEINLDHFDCGIKPEKFIPVMTLEICFSVTENTHSTGGVSGGLNVSFELNADAVRGGSRAFFELDDKNSRSVLRSMLLSSNQHCSNETLYMKSCVRDTLLPVFIRLNFSQSEDQTLGSTAVLNIDSRTQATVEVPFQRNCQSNTSCVADLQLDFSFTNSTLLVVDQAYFIINVTLLNKGDDSFNTTVVLHYPPGLSLSMSEIVKATRRTLISCGDRDDGALDKTTCSISLPVYRKGTSATFQAKFRISRFYEWNETMEMTVVARSENNGNFTDGIVKKSLPVQFAVDVAIILVPESSVTYLNFSLEDKGPKKVILTYKVSNLGLKGLPVSVNFMMPSQISQNFSLKEHKVLQVFLHSLSCPGQMSCVRVDCHSFDLDAFSSVEFELEAQLTFLNPQLYTGRWSFHEFGLEEKFSSSAQLIFNRSRYNQISSGPEVSAEIIARVSVKAELVIPPDMYLIVSSGGFAGLLLLILFILLLWKVRANQITRHF</sequence>
<dbReference type="GO" id="GO:0005178">
    <property type="term" value="F:integrin binding"/>
    <property type="evidence" value="ECO:0007669"/>
    <property type="project" value="TreeGrafter"/>
</dbReference>
<evidence type="ECO:0000256" key="9">
    <source>
        <dbReference type="ARBA" id="ARBA00022989"/>
    </source>
</evidence>
<dbReference type="Gene3D" id="2.60.40.1530">
    <property type="entry name" value="ntegrin, alpha v. Chain A, domain 4"/>
    <property type="match status" value="1"/>
</dbReference>
<reference evidence="18 19" key="1">
    <citation type="submission" date="2021-07" db="EMBL/GenBank/DDBJ databases">
        <authorList>
            <person name="Imarazene B."/>
            <person name="Zahm M."/>
            <person name="Klopp C."/>
            <person name="Cabau C."/>
            <person name="Beille S."/>
            <person name="Jouanno E."/>
            <person name="Castinel A."/>
            <person name="Lluch J."/>
            <person name="Gil L."/>
            <person name="Kuchtly C."/>
            <person name="Lopez Roques C."/>
            <person name="Donnadieu C."/>
            <person name="Parrinello H."/>
            <person name="Journot L."/>
            <person name="Du K."/>
            <person name="Schartl M."/>
            <person name="Retaux S."/>
            <person name="Guiguen Y."/>
        </authorList>
    </citation>
    <scope>NUCLEOTIDE SEQUENCE [LARGE SCALE GENOMIC DNA]</scope>
    <source>
        <strain evidence="18">Pach_M1</strain>
        <tissue evidence="18">Testis</tissue>
    </source>
</reference>
<dbReference type="InterPro" id="IPR000413">
    <property type="entry name" value="Integrin_alpha"/>
</dbReference>
<keyword evidence="12" id="KW-1015">Disulfide bond</keyword>
<comment type="subcellular location">
    <subcellularLocation>
        <location evidence="1 16">Membrane</location>
        <topology evidence="1 16">Single-pass type I membrane protein</topology>
    </subcellularLocation>
</comment>
<dbReference type="PANTHER" id="PTHR23220">
    <property type="entry name" value="INTEGRIN ALPHA"/>
    <property type="match status" value="1"/>
</dbReference>
<feature type="signal peptide" evidence="16">
    <location>
        <begin position="1"/>
        <end position="19"/>
    </location>
</feature>
<dbReference type="GO" id="GO:0098609">
    <property type="term" value="P:cell-cell adhesion"/>
    <property type="evidence" value="ECO:0007669"/>
    <property type="project" value="TreeGrafter"/>
</dbReference>
<protein>
    <submittedName>
        <fullName evidence="18">Integrin alpha-D-like isoform X1</fullName>
    </submittedName>
</protein>
<dbReference type="InterPro" id="IPR048633">
    <property type="entry name" value="ITGAX-like_Ig_3"/>
</dbReference>
<dbReference type="InterPro" id="IPR013649">
    <property type="entry name" value="Integrin_alpha_Ig-like_1"/>
</dbReference>
<keyword evidence="6" id="KW-0677">Repeat</keyword>
<evidence type="ECO:0000256" key="1">
    <source>
        <dbReference type="ARBA" id="ARBA00004479"/>
    </source>
</evidence>
<feature type="repeat" description="FG-GAP" evidence="15">
    <location>
        <begin position="507"/>
        <end position="563"/>
    </location>
</feature>
<keyword evidence="3 16" id="KW-0812">Transmembrane</keyword>
<dbReference type="InterPro" id="IPR013517">
    <property type="entry name" value="FG-GAP"/>
</dbReference>
<comment type="similarity">
    <text evidence="2 16">Belongs to the integrin alpha chain family.</text>
</comment>
<keyword evidence="13 16" id="KW-0675">Receptor</keyword>
<dbReference type="InterPro" id="IPR032695">
    <property type="entry name" value="Integrin_dom_sf"/>
</dbReference>
<dbReference type="Pfam" id="PF08441">
    <property type="entry name" value="Integrin_A_Ig_1"/>
    <property type="match status" value="1"/>
</dbReference>
<evidence type="ECO:0000256" key="7">
    <source>
        <dbReference type="ARBA" id="ARBA00022837"/>
    </source>
</evidence>
<keyword evidence="7" id="KW-0106">Calcium</keyword>
<evidence type="ECO:0000259" key="17">
    <source>
        <dbReference type="PROSITE" id="PS50234"/>
    </source>
</evidence>
<dbReference type="Gene3D" id="2.60.40.1510">
    <property type="entry name" value="ntegrin, alpha v. Chain A, domain 3"/>
    <property type="match status" value="1"/>
</dbReference>
<gene>
    <name evidence="18" type="primary">ITGAX</name>
    <name evidence="18" type="ORF">AMEX_G24858</name>
</gene>
<comment type="caution">
    <text evidence="18">The sequence shown here is derived from an EMBL/GenBank/DDBJ whole genome shotgun (WGS) entry which is preliminary data.</text>
</comment>
<dbReference type="Proteomes" id="UP000752171">
    <property type="component" value="Unassembled WGS sequence"/>
</dbReference>
<dbReference type="SUPFAM" id="SSF53300">
    <property type="entry name" value="vWA-like"/>
    <property type="match status" value="1"/>
</dbReference>
<evidence type="ECO:0000256" key="12">
    <source>
        <dbReference type="ARBA" id="ARBA00023157"/>
    </source>
</evidence>
<evidence type="ECO:0000256" key="6">
    <source>
        <dbReference type="ARBA" id="ARBA00022737"/>
    </source>
</evidence>
<keyword evidence="10 16" id="KW-0401">Integrin</keyword>
<evidence type="ECO:0000256" key="2">
    <source>
        <dbReference type="ARBA" id="ARBA00008054"/>
    </source>
</evidence>
<feature type="repeat" description="FG-GAP" evidence="15">
    <location>
        <begin position="568"/>
        <end position="628"/>
    </location>
</feature>
<dbReference type="Gene3D" id="2.60.40.1460">
    <property type="entry name" value="Integrin domains. Chain A, domain 2"/>
    <property type="match status" value="1"/>
</dbReference>
<keyword evidence="14" id="KW-0325">Glycoprotein</keyword>
<dbReference type="GO" id="GO:0033627">
    <property type="term" value="P:cell adhesion mediated by integrin"/>
    <property type="evidence" value="ECO:0007669"/>
    <property type="project" value="TreeGrafter"/>
</dbReference>
<dbReference type="AlphaFoldDB" id="A0A8T2KVF8"/>
<dbReference type="Gene3D" id="2.130.10.130">
    <property type="entry name" value="Integrin alpha, N-terminal"/>
    <property type="match status" value="2"/>
</dbReference>
<organism evidence="18 19">
    <name type="scientific">Astyanax mexicanus</name>
    <name type="common">Blind cave fish</name>
    <name type="synonym">Astyanax fasciatus mexicanus</name>
    <dbReference type="NCBI Taxonomy" id="7994"/>
    <lineage>
        <taxon>Eukaryota</taxon>
        <taxon>Metazoa</taxon>
        <taxon>Chordata</taxon>
        <taxon>Craniata</taxon>
        <taxon>Vertebrata</taxon>
        <taxon>Euteleostomi</taxon>
        <taxon>Actinopterygii</taxon>
        <taxon>Neopterygii</taxon>
        <taxon>Teleostei</taxon>
        <taxon>Ostariophysi</taxon>
        <taxon>Characiformes</taxon>
        <taxon>Characoidei</taxon>
        <taxon>Acestrorhamphidae</taxon>
        <taxon>Acestrorhamphinae</taxon>
        <taxon>Astyanax</taxon>
    </lineage>
</organism>
<name>A0A8T2KVF8_ASTMX</name>
<dbReference type="InterPro" id="IPR002035">
    <property type="entry name" value="VWF_A"/>
</dbReference>
<evidence type="ECO:0000256" key="16">
    <source>
        <dbReference type="RuleBase" id="RU003762"/>
    </source>
</evidence>
<dbReference type="PANTHER" id="PTHR23220:SF84">
    <property type="entry name" value="INTEGRIN ALPHA-L"/>
    <property type="match status" value="1"/>
</dbReference>
<dbReference type="Pfam" id="PF01839">
    <property type="entry name" value="FG-GAP"/>
    <property type="match status" value="2"/>
</dbReference>
<evidence type="ECO:0000256" key="13">
    <source>
        <dbReference type="ARBA" id="ARBA00023170"/>
    </source>
</evidence>
<keyword evidence="9 16" id="KW-1133">Transmembrane helix</keyword>
<dbReference type="SUPFAM" id="SSF69179">
    <property type="entry name" value="Integrin domains"/>
    <property type="match status" value="2"/>
</dbReference>
<evidence type="ECO:0000256" key="8">
    <source>
        <dbReference type="ARBA" id="ARBA00022889"/>
    </source>
</evidence>
<evidence type="ECO:0000313" key="18">
    <source>
        <dbReference type="EMBL" id="KAG9262914.1"/>
    </source>
</evidence>
<dbReference type="GO" id="GO:0046872">
    <property type="term" value="F:metal ion binding"/>
    <property type="evidence" value="ECO:0007669"/>
    <property type="project" value="UniProtKB-KW"/>
</dbReference>
<accession>A0A8T2KVF8</accession>
<dbReference type="InterPro" id="IPR036465">
    <property type="entry name" value="vWFA_dom_sf"/>
</dbReference>
<dbReference type="SUPFAM" id="SSF69318">
    <property type="entry name" value="Integrin alpha N-terminal domain"/>
    <property type="match status" value="1"/>
</dbReference>
<evidence type="ECO:0000256" key="15">
    <source>
        <dbReference type="PROSITE-ProRule" id="PRU00803"/>
    </source>
</evidence>
<evidence type="ECO:0000256" key="3">
    <source>
        <dbReference type="ARBA" id="ARBA00022692"/>
    </source>
</evidence>
<dbReference type="Pfam" id="PF00092">
    <property type="entry name" value="VWA"/>
    <property type="match status" value="1"/>
</dbReference>
<evidence type="ECO:0000256" key="5">
    <source>
        <dbReference type="ARBA" id="ARBA00022729"/>
    </source>
</evidence>
<keyword evidence="11 16" id="KW-0472">Membrane</keyword>
<dbReference type="InterPro" id="IPR013519">
    <property type="entry name" value="Int_alpha_beta-p"/>
</dbReference>
<dbReference type="Pfam" id="PF21520">
    <property type="entry name" value="ITGAX-like_Ig_3"/>
    <property type="match status" value="1"/>
</dbReference>
<keyword evidence="5 16" id="KW-0732">Signal</keyword>
<dbReference type="Pfam" id="PF20805">
    <property type="entry name" value="Integrin_A_Ig_2"/>
    <property type="match status" value="1"/>
</dbReference>
<evidence type="ECO:0000256" key="14">
    <source>
        <dbReference type="ARBA" id="ARBA00023180"/>
    </source>
</evidence>
<feature type="transmembrane region" description="Helical" evidence="16">
    <location>
        <begin position="1082"/>
        <end position="1105"/>
    </location>
</feature>
<dbReference type="PRINTS" id="PR00453">
    <property type="entry name" value="VWFADOMAIN"/>
</dbReference>
<dbReference type="PRINTS" id="PR01185">
    <property type="entry name" value="INTEGRINA"/>
</dbReference>
<dbReference type="EMBL" id="JAICCE010000021">
    <property type="protein sequence ID" value="KAG9262914.1"/>
    <property type="molecule type" value="Genomic_DNA"/>
</dbReference>
<dbReference type="SMART" id="SM00327">
    <property type="entry name" value="VWA"/>
    <property type="match status" value="1"/>
</dbReference>
<dbReference type="GO" id="GO:0007160">
    <property type="term" value="P:cell-matrix adhesion"/>
    <property type="evidence" value="ECO:0007669"/>
    <property type="project" value="TreeGrafter"/>
</dbReference>
<feature type="domain" description="VWFA" evidence="17">
    <location>
        <begin position="152"/>
        <end position="327"/>
    </location>
</feature>
<evidence type="ECO:0000256" key="10">
    <source>
        <dbReference type="ARBA" id="ARBA00023037"/>
    </source>
</evidence>
<dbReference type="GO" id="GO:0009897">
    <property type="term" value="C:external side of plasma membrane"/>
    <property type="evidence" value="ECO:0007669"/>
    <property type="project" value="TreeGrafter"/>
</dbReference>
<dbReference type="InterPro" id="IPR048285">
    <property type="entry name" value="Integrin_alpha_Ig-like_2"/>
</dbReference>
<feature type="repeat" description="FG-GAP" evidence="15">
    <location>
        <begin position="444"/>
        <end position="506"/>
    </location>
</feature>
<evidence type="ECO:0000256" key="11">
    <source>
        <dbReference type="ARBA" id="ARBA00023136"/>
    </source>
</evidence>
<dbReference type="InterPro" id="IPR028994">
    <property type="entry name" value="Integrin_alpha_N"/>
</dbReference>